<proteinExistence type="predicted"/>
<dbReference type="RefSeq" id="WP_126762319.1">
    <property type="nucleotide sequence ID" value="NZ_JBHLTZ010000004.1"/>
</dbReference>
<evidence type="ECO:0000256" key="1">
    <source>
        <dbReference type="SAM" id="Phobius"/>
    </source>
</evidence>
<comment type="caution">
    <text evidence="2">The sequence shown here is derived from an EMBL/GenBank/DDBJ whole genome shotgun (WGS) entry which is preliminary data.</text>
</comment>
<keyword evidence="3" id="KW-1185">Reference proteome</keyword>
<feature type="transmembrane region" description="Helical" evidence="1">
    <location>
        <begin position="14"/>
        <end position="35"/>
    </location>
</feature>
<protein>
    <submittedName>
        <fullName evidence="2">Uncharacterized protein</fullName>
    </submittedName>
</protein>
<dbReference type="OrthoDB" id="6238509at2"/>
<evidence type="ECO:0000313" key="3">
    <source>
        <dbReference type="Proteomes" id="UP000287198"/>
    </source>
</evidence>
<reference evidence="3" key="1">
    <citation type="journal article" date="2018" name="Front. Microbiol.">
        <title>Genome-Based Analysis Reveals the Taxonomy and Diversity of the Family Idiomarinaceae.</title>
        <authorList>
            <person name="Liu Y."/>
            <person name="Lai Q."/>
            <person name="Shao Z."/>
        </authorList>
    </citation>
    <scope>NUCLEOTIDE SEQUENCE [LARGE SCALE GENOMIC DNA]</scope>
    <source>
        <strain evidence="3">BH195</strain>
    </source>
</reference>
<organism evidence="2 3">
    <name type="scientific">Pseudidiomarina halophila</name>
    <dbReference type="NCBI Taxonomy" id="1449799"/>
    <lineage>
        <taxon>Bacteria</taxon>
        <taxon>Pseudomonadati</taxon>
        <taxon>Pseudomonadota</taxon>
        <taxon>Gammaproteobacteria</taxon>
        <taxon>Alteromonadales</taxon>
        <taxon>Idiomarinaceae</taxon>
        <taxon>Pseudidiomarina</taxon>
    </lineage>
</organism>
<keyword evidence="1" id="KW-1133">Transmembrane helix</keyword>
<keyword evidence="1" id="KW-0812">Transmembrane</keyword>
<dbReference type="AlphaFoldDB" id="A0A432Y178"/>
<accession>A0A432Y178</accession>
<dbReference type="EMBL" id="PIPW01000001">
    <property type="protein sequence ID" value="RUO54703.1"/>
    <property type="molecule type" value="Genomic_DNA"/>
</dbReference>
<keyword evidence="1" id="KW-0472">Membrane</keyword>
<dbReference type="Proteomes" id="UP000287198">
    <property type="component" value="Unassembled WGS sequence"/>
</dbReference>
<sequence length="164" mass="18256">MGLIRSLSDFTKRVGLWFLAAGITLTVFFISVLIYQLSVYEPDPPTTSDCQPLQTQTTVDAEAQLSLYQCQRGNDLGWEGYEVWAYKVVTEEWQRLATAPLASGCLQIKVDERQLTIMHDNSRGELNIPAASFIYELKAGGARTLSIATERVDQCSLTATDNLD</sequence>
<name>A0A432Y178_9GAMM</name>
<gene>
    <name evidence="2" type="ORF">CWI69_04650</name>
</gene>
<evidence type="ECO:0000313" key="2">
    <source>
        <dbReference type="EMBL" id="RUO54703.1"/>
    </source>
</evidence>